<dbReference type="GeneID" id="107072735"/>
<proteinExistence type="predicted"/>
<dbReference type="InterPro" id="IPR023943">
    <property type="entry name" value="Enolase-ppase_E1"/>
</dbReference>
<feature type="compositionally biased region" description="Basic and acidic residues" evidence="4">
    <location>
        <begin position="514"/>
        <end position="542"/>
    </location>
</feature>
<dbReference type="Proteomes" id="UP000694924">
    <property type="component" value="Unplaced"/>
</dbReference>
<dbReference type="SFLD" id="SFLDF00044">
    <property type="entry name" value="enolase-phosphatase"/>
    <property type="match status" value="1"/>
</dbReference>
<sequence length="731" mass="80294">MAGEKRTQEQEDTMLSQTTILLDIEGTTTSISFVKEVLFPYVRDNLKKYITDGWTRDDFKEDYKKLKEQAKKDEDDKVEGFVPITGNNVEEEQESLMKNILWQMDNDRKTTSLKQLQGHMFSEAYKTGILKGRVYDDVPKSLELWVNNGKKIYVYSSGSVELQKLHFGHSEHGDLLKYFSGFFDTEIGAKQECNSYKNILTKLGEKANNVIFLTDVVKEAAAAKEAGILPIIVIREGNVALTDEEAIAYTTVKSFLDVTFQTSNKRQKLNPTELEKKDESVNPNSSSEPMDTSEDVEIPDDNTKEKDNTETKSPQLEQEIKVKADDETNQTILKDENETMKDVKDIKDTTVTSAKSEEKEQSVTTKPPETPTKVVGATSISDDAMVVATKSESVSKSETDDNKKCTKSETVVQNETTTNTVKDNKTREEGGVSEKSAETETKEEGSSSSTTSRQQNSSTTEATNSAEEETISKTTITTTTTTTTTTPQVSSKVENPPLSSDATKSDDVITTAKINKEEDTKIEKENKTNDTNKKESKEEQEKSNVVAAATAAAEKCKDGDAKVENQEESKNRETKENVEVKASLPPKSEKQSESVESIEKESSSSSKESAKEETVVSDEVMKDKSTVESEKKKLNGTTQNGGDDVPVSDENLHRNGLNEGSSSDKITLTTTTTTTTTTTSEEKPAQNGEPPESSTDTSAESIKVKKVVDSAVADGAGEPDVVPPVVVAATS</sequence>
<evidence type="ECO:0000313" key="5">
    <source>
        <dbReference type="Proteomes" id="UP000694924"/>
    </source>
</evidence>
<feature type="compositionally biased region" description="Basic and acidic residues" evidence="4">
    <location>
        <begin position="587"/>
        <end position="633"/>
    </location>
</feature>
<feature type="compositionally biased region" description="Basic and acidic residues" evidence="4">
    <location>
        <begin position="333"/>
        <end position="348"/>
    </location>
</feature>
<keyword evidence="3" id="KW-0486">Methionine biosynthesis</keyword>
<dbReference type="SFLD" id="SFLDG01129">
    <property type="entry name" value="C1.5:_HAD__Beta-PGM__Phosphata"/>
    <property type="match status" value="1"/>
</dbReference>
<dbReference type="PANTHER" id="PTHR20371">
    <property type="entry name" value="ENOLASE-PHOSPHATASE E1"/>
    <property type="match status" value="1"/>
</dbReference>
<feature type="compositionally biased region" description="Basic and acidic residues" evidence="4">
    <location>
        <begin position="301"/>
        <end position="310"/>
    </location>
</feature>
<dbReference type="NCBIfam" id="TIGR01549">
    <property type="entry name" value="HAD-SF-IA-v1"/>
    <property type="match status" value="1"/>
</dbReference>
<feature type="compositionally biased region" description="Basic and acidic residues" evidence="4">
    <location>
        <begin position="393"/>
        <end position="407"/>
    </location>
</feature>
<dbReference type="Gene3D" id="1.10.720.60">
    <property type="match status" value="1"/>
</dbReference>
<dbReference type="Pfam" id="PF00702">
    <property type="entry name" value="Hydrolase"/>
    <property type="match status" value="1"/>
</dbReference>
<feature type="compositionally biased region" description="Basic and acidic residues" evidence="4">
    <location>
        <begin position="422"/>
        <end position="445"/>
    </location>
</feature>
<dbReference type="InterPro" id="IPR023214">
    <property type="entry name" value="HAD_sf"/>
</dbReference>
<dbReference type="InterPro" id="IPR006439">
    <property type="entry name" value="HAD-SF_hydro_IA"/>
</dbReference>
<dbReference type="SUPFAM" id="SSF56784">
    <property type="entry name" value="HAD-like"/>
    <property type="match status" value="1"/>
</dbReference>
<evidence type="ECO:0000313" key="6">
    <source>
        <dbReference type="RefSeq" id="XP_015188395.1"/>
    </source>
</evidence>
<feature type="compositionally biased region" description="Basic and acidic residues" evidence="4">
    <location>
        <begin position="554"/>
        <end position="579"/>
    </location>
</feature>
<gene>
    <name evidence="6" type="primary">LOC107072735</name>
</gene>
<dbReference type="CDD" id="cd01629">
    <property type="entry name" value="HAD_EP"/>
    <property type="match status" value="1"/>
</dbReference>
<feature type="compositionally biased region" description="Low complexity" evidence="4">
    <location>
        <begin position="446"/>
        <end position="465"/>
    </location>
</feature>
<dbReference type="SFLD" id="SFLDG01133">
    <property type="entry name" value="C1.5.4:_Enolase-phosphatase_Li"/>
    <property type="match status" value="1"/>
</dbReference>
<keyword evidence="2" id="KW-0378">Hydrolase</keyword>
<feature type="compositionally biased region" description="Low complexity" evidence="4">
    <location>
        <begin position="667"/>
        <end position="679"/>
    </location>
</feature>
<dbReference type="InterPro" id="IPR036412">
    <property type="entry name" value="HAD-like_sf"/>
</dbReference>
<feature type="compositionally biased region" description="Polar residues" evidence="4">
    <location>
        <begin position="487"/>
        <end position="502"/>
    </location>
</feature>
<feature type="compositionally biased region" description="Polar residues" evidence="4">
    <location>
        <begin position="281"/>
        <end position="290"/>
    </location>
</feature>
<dbReference type="Gene3D" id="3.40.50.1000">
    <property type="entry name" value="HAD superfamily/HAD-like"/>
    <property type="match status" value="1"/>
</dbReference>
<feature type="region of interest" description="Disordered" evidence="4">
    <location>
        <begin position="266"/>
        <end position="702"/>
    </location>
</feature>
<evidence type="ECO:0000256" key="4">
    <source>
        <dbReference type="SAM" id="MobiDB-lite"/>
    </source>
</evidence>
<evidence type="ECO:0000256" key="1">
    <source>
        <dbReference type="ARBA" id="ARBA00022605"/>
    </source>
</evidence>
<organism evidence="5 6">
    <name type="scientific">Polistes dominula</name>
    <name type="common">European paper wasp</name>
    <name type="synonym">Vespa dominula</name>
    <dbReference type="NCBI Taxonomy" id="743375"/>
    <lineage>
        <taxon>Eukaryota</taxon>
        <taxon>Metazoa</taxon>
        <taxon>Ecdysozoa</taxon>
        <taxon>Arthropoda</taxon>
        <taxon>Hexapoda</taxon>
        <taxon>Insecta</taxon>
        <taxon>Pterygota</taxon>
        <taxon>Neoptera</taxon>
        <taxon>Endopterygota</taxon>
        <taxon>Hymenoptera</taxon>
        <taxon>Apocrita</taxon>
        <taxon>Aculeata</taxon>
        <taxon>Vespoidea</taxon>
        <taxon>Vespidae</taxon>
        <taxon>Polistinae</taxon>
        <taxon>Polistini</taxon>
        <taxon>Polistes</taxon>
    </lineage>
</organism>
<keyword evidence="5" id="KW-1185">Reference proteome</keyword>
<dbReference type="PANTHER" id="PTHR20371:SF1">
    <property type="entry name" value="ENOLASE-PHOSPHATASE E1"/>
    <property type="match status" value="1"/>
</dbReference>
<dbReference type="RefSeq" id="XP_015188395.1">
    <property type="nucleotide sequence ID" value="XM_015332909.1"/>
</dbReference>
<dbReference type="SFLD" id="SFLDS00003">
    <property type="entry name" value="Haloacid_Dehalogenase"/>
    <property type="match status" value="1"/>
</dbReference>
<reference evidence="6" key="1">
    <citation type="submission" date="2025-08" db="UniProtKB">
        <authorList>
            <consortium name="RefSeq"/>
        </authorList>
    </citation>
    <scope>IDENTIFICATION</scope>
    <source>
        <tissue evidence="6">Whole body</tissue>
    </source>
</reference>
<protein>
    <submittedName>
        <fullName evidence="6">Enolase-phosphatase E1-like</fullName>
    </submittedName>
</protein>
<feature type="compositionally biased region" description="Low complexity" evidence="4">
    <location>
        <begin position="472"/>
        <end position="486"/>
    </location>
</feature>
<name>A0ABM1J7F7_POLDO</name>
<evidence type="ECO:0000256" key="2">
    <source>
        <dbReference type="ARBA" id="ARBA00022801"/>
    </source>
</evidence>
<feature type="compositionally biased region" description="Low complexity" evidence="4">
    <location>
        <begin position="363"/>
        <end position="375"/>
    </location>
</feature>
<feature type="compositionally biased region" description="Low complexity" evidence="4">
    <location>
        <begin position="409"/>
        <end position="421"/>
    </location>
</feature>
<dbReference type="NCBIfam" id="TIGR01691">
    <property type="entry name" value="enolase-ppase"/>
    <property type="match status" value="1"/>
</dbReference>
<feature type="compositionally biased region" description="Acidic residues" evidence="4">
    <location>
        <begin position="291"/>
        <end position="300"/>
    </location>
</feature>
<keyword evidence="1" id="KW-0028">Amino-acid biosynthesis</keyword>
<accession>A0ABM1J7F7</accession>
<evidence type="ECO:0000256" key="3">
    <source>
        <dbReference type="ARBA" id="ARBA00023167"/>
    </source>
</evidence>